<dbReference type="AlphaFoldDB" id="A0AAN8U7L1"/>
<evidence type="ECO:0000313" key="1">
    <source>
        <dbReference type="EMBL" id="KAK6798166.1"/>
    </source>
</evidence>
<evidence type="ECO:0000313" key="2">
    <source>
        <dbReference type="Proteomes" id="UP001371456"/>
    </source>
</evidence>
<proteinExistence type="predicted"/>
<dbReference type="EMBL" id="JBANQN010000002">
    <property type="protein sequence ID" value="KAK6798166.1"/>
    <property type="molecule type" value="Genomic_DNA"/>
</dbReference>
<organism evidence="1 2">
    <name type="scientific">Solanum bulbocastanum</name>
    <name type="common">Wild potato</name>
    <dbReference type="NCBI Taxonomy" id="147425"/>
    <lineage>
        <taxon>Eukaryota</taxon>
        <taxon>Viridiplantae</taxon>
        <taxon>Streptophyta</taxon>
        <taxon>Embryophyta</taxon>
        <taxon>Tracheophyta</taxon>
        <taxon>Spermatophyta</taxon>
        <taxon>Magnoliopsida</taxon>
        <taxon>eudicotyledons</taxon>
        <taxon>Gunneridae</taxon>
        <taxon>Pentapetalae</taxon>
        <taxon>asterids</taxon>
        <taxon>lamiids</taxon>
        <taxon>Solanales</taxon>
        <taxon>Solanaceae</taxon>
        <taxon>Solanoideae</taxon>
        <taxon>Solaneae</taxon>
        <taxon>Solanum</taxon>
    </lineage>
</organism>
<protein>
    <submittedName>
        <fullName evidence="1">Uncharacterized protein</fullName>
    </submittedName>
</protein>
<dbReference type="Proteomes" id="UP001371456">
    <property type="component" value="Unassembled WGS sequence"/>
</dbReference>
<comment type="caution">
    <text evidence="1">The sequence shown here is derived from an EMBL/GenBank/DDBJ whole genome shotgun (WGS) entry which is preliminary data.</text>
</comment>
<name>A0AAN8U7L1_SOLBU</name>
<reference evidence="1 2" key="1">
    <citation type="submission" date="2024-02" db="EMBL/GenBank/DDBJ databases">
        <title>de novo genome assembly of Solanum bulbocastanum strain 11H21.</title>
        <authorList>
            <person name="Hosaka A.J."/>
        </authorList>
    </citation>
    <scope>NUCLEOTIDE SEQUENCE [LARGE SCALE GENOMIC DNA]</scope>
    <source>
        <tissue evidence="1">Young leaves</tissue>
    </source>
</reference>
<keyword evidence="2" id="KW-1185">Reference proteome</keyword>
<gene>
    <name evidence="1" type="ORF">RDI58_005868</name>
</gene>
<sequence>MGSVINEGGVEEVRVEIENVQEEMKGKLEKSTSDGNSKEEISPLDIKVYEELGLLIDLGELGDSSYENAGMDFNSMFSDFFLEDDQEKLMEITPYVELEKWMEIPPPEEITFGGDESSFTAGANWNFELMEWIWDPYTYDEYLRFYHQG</sequence>
<accession>A0AAN8U7L1</accession>